<dbReference type="Pfam" id="PF02739">
    <property type="entry name" value="5_3_exonuc_N"/>
    <property type="match status" value="1"/>
</dbReference>
<dbReference type="SUPFAM" id="SSF53098">
    <property type="entry name" value="Ribonuclease H-like"/>
    <property type="match status" value="1"/>
</dbReference>
<dbReference type="InterPro" id="IPR036279">
    <property type="entry name" value="5-3_exonuclease_C_sf"/>
</dbReference>
<comment type="similarity">
    <text evidence="1 16">Belongs to the DNA polymerase type-A family.</text>
</comment>
<dbReference type="Gene3D" id="3.40.50.1010">
    <property type="entry name" value="5'-nuclease"/>
    <property type="match status" value="1"/>
</dbReference>
<dbReference type="EC" id="2.7.7.7" evidence="2 15"/>
<evidence type="ECO:0000256" key="8">
    <source>
        <dbReference type="ARBA" id="ARBA00022763"/>
    </source>
</evidence>
<dbReference type="InterPro" id="IPR008918">
    <property type="entry name" value="HhH2"/>
</dbReference>
<keyword evidence="10 16" id="KW-0269">Exonuclease</keyword>
<feature type="domain" description="5'-3' exonuclease" evidence="18">
    <location>
        <begin position="2"/>
        <end position="259"/>
    </location>
</feature>
<dbReference type="SUPFAM" id="SSF47807">
    <property type="entry name" value="5' to 3' exonuclease, C-terminal subdomain"/>
    <property type="match status" value="1"/>
</dbReference>
<dbReference type="CDD" id="cd09859">
    <property type="entry name" value="PIN_53EXO"/>
    <property type="match status" value="1"/>
</dbReference>
<dbReference type="Pfam" id="PF01367">
    <property type="entry name" value="5_3_exonuc"/>
    <property type="match status" value="1"/>
</dbReference>
<evidence type="ECO:0000256" key="7">
    <source>
        <dbReference type="ARBA" id="ARBA00022722"/>
    </source>
</evidence>
<dbReference type="InterPro" id="IPR001098">
    <property type="entry name" value="DNA-dir_DNA_pol_A_palm_dom"/>
</dbReference>
<dbReference type="SUPFAM" id="SSF56672">
    <property type="entry name" value="DNA/RNA polymerases"/>
    <property type="match status" value="1"/>
</dbReference>
<keyword evidence="9 16" id="KW-0378">Hydrolase</keyword>
<keyword evidence="13 16" id="KW-0234">DNA repair</keyword>
<dbReference type="InterPro" id="IPR012337">
    <property type="entry name" value="RNaseH-like_sf"/>
</dbReference>
<evidence type="ECO:0000256" key="15">
    <source>
        <dbReference type="NCBIfam" id="TIGR00593"/>
    </source>
</evidence>
<evidence type="ECO:0000256" key="5">
    <source>
        <dbReference type="ARBA" id="ARBA00022695"/>
    </source>
</evidence>
<evidence type="ECO:0000256" key="2">
    <source>
        <dbReference type="ARBA" id="ARBA00012417"/>
    </source>
</evidence>
<evidence type="ECO:0000259" key="20">
    <source>
        <dbReference type="SMART" id="SM00482"/>
    </source>
</evidence>
<dbReference type="CDD" id="cd08637">
    <property type="entry name" value="DNA_pol_A_pol_I_C"/>
    <property type="match status" value="1"/>
</dbReference>
<reference evidence="21" key="1">
    <citation type="submission" date="2015-12" db="EMBL/GenBank/DDBJ databases">
        <title>Chromosome of the avian spirochetosis agent Borrelia anserina Es.</title>
        <authorList>
            <person name="Elbir H."/>
            <person name="Sitlani P."/>
            <person name="Bergstroem S."/>
            <person name="Barbour A.G."/>
        </authorList>
    </citation>
    <scope>NUCLEOTIDE SEQUENCE [LARGE SCALE GENOMIC DNA]</scope>
    <source>
        <strain evidence="21">Es</strain>
    </source>
</reference>
<evidence type="ECO:0000259" key="17">
    <source>
        <dbReference type="SMART" id="SM00474"/>
    </source>
</evidence>
<dbReference type="InterPro" id="IPR018320">
    <property type="entry name" value="DNA_polymerase_1"/>
</dbReference>
<evidence type="ECO:0000313" key="22">
    <source>
        <dbReference type="Proteomes" id="UP000185502"/>
    </source>
</evidence>
<keyword evidence="6 16" id="KW-0235">DNA replication</keyword>
<evidence type="ECO:0000256" key="11">
    <source>
        <dbReference type="ARBA" id="ARBA00022932"/>
    </source>
</evidence>
<dbReference type="PROSITE" id="PS00447">
    <property type="entry name" value="DNA_POLYMERASE_A"/>
    <property type="match status" value="1"/>
</dbReference>
<protein>
    <recommendedName>
        <fullName evidence="3 15">DNA polymerase I</fullName>
        <ecNumber evidence="2 15">2.7.7.7</ecNumber>
    </recommendedName>
</protein>
<comment type="function">
    <text evidence="16">In addition to polymerase activity, this DNA polymerase exhibits 3'-5' and 5'-3' exonuclease activity.</text>
</comment>
<keyword evidence="4 16" id="KW-0808">Transferase</keyword>
<dbReference type="Gene3D" id="1.10.150.20">
    <property type="entry name" value="5' to 3' exonuclease, C-terminal subdomain"/>
    <property type="match status" value="2"/>
</dbReference>
<accession>A0ABM6FUN0</accession>
<dbReference type="NCBIfam" id="TIGR00593">
    <property type="entry name" value="pola"/>
    <property type="match status" value="1"/>
</dbReference>
<dbReference type="InterPro" id="IPR002421">
    <property type="entry name" value="5-3_exonuclease"/>
</dbReference>
<dbReference type="Gene3D" id="3.30.70.370">
    <property type="match status" value="1"/>
</dbReference>
<keyword evidence="12 16" id="KW-0238">DNA-binding</keyword>
<dbReference type="Pfam" id="PF01612">
    <property type="entry name" value="DNA_pol_A_exo1"/>
    <property type="match status" value="1"/>
</dbReference>
<dbReference type="InterPro" id="IPR043502">
    <property type="entry name" value="DNA/RNA_pol_sf"/>
</dbReference>
<evidence type="ECO:0000256" key="16">
    <source>
        <dbReference type="RuleBase" id="RU004460"/>
    </source>
</evidence>
<evidence type="ECO:0000256" key="1">
    <source>
        <dbReference type="ARBA" id="ARBA00007705"/>
    </source>
</evidence>
<dbReference type="SMART" id="SM00474">
    <property type="entry name" value="35EXOc"/>
    <property type="match status" value="1"/>
</dbReference>
<dbReference type="PRINTS" id="PR00868">
    <property type="entry name" value="DNAPOLI"/>
</dbReference>
<dbReference type="NCBIfam" id="NF004397">
    <property type="entry name" value="PRK05755.1"/>
    <property type="match status" value="1"/>
</dbReference>
<dbReference type="EMBL" id="CP013704">
    <property type="protein sequence ID" value="APR64993.1"/>
    <property type="molecule type" value="Genomic_DNA"/>
</dbReference>
<evidence type="ECO:0000256" key="14">
    <source>
        <dbReference type="ARBA" id="ARBA00049244"/>
    </source>
</evidence>
<dbReference type="SMART" id="SM00482">
    <property type="entry name" value="POLAc"/>
    <property type="match status" value="1"/>
</dbReference>
<feature type="domain" description="3'-5' exonuclease" evidence="17">
    <location>
        <begin position="335"/>
        <end position="513"/>
    </location>
</feature>
<dbReference type="SUPFAM" id="SSF88723">
    <property type="entry name" value="PIN domain-like"/>
    <property type="match status" value="1"/>
</dbReference>
<dbReference type="Pfam" id="PF00476">
    <property type="entry name" value="DNA_pol_A"/>
    <property type="match status" value="1"/>
</dbReference>
<evidence type="ECO:0000259" key="19">
    <source>
        <dbReference type="SMART" id="SM00479"/>
    </source>
</evidence>
<dbReference type="Gene3D" id="3.30.420.10">
    <property type="entry name" value="Ribonuclease H-like superfamily/Ribonuclease H"/>
    <property type="match status" value="1"/>
</dbReference>
<evidence type="ECO:0000256" key="6">
    <source>
        <dbReference type="ARBA" id="ARBA00022705"/>
    </source>
</evidence>
<feature type="domain" description="Exonuclease" evidence="19">
    <location>
        <begin position="355"/>
        <end position="514"/>
    </location>
</feature>
<comment type="catalytic activity">
    <reaction evidence="14 16">
        <text>DNA(n) + a 2'-deoxyribonucleoside 5'-triphosphate = DNA(n+1) + diphosphate</text>
        <dbReference type="Rhea" id="RHEA:22508"/>
        <dbReference type="Rhea" id="RHEA-COMP:17339"/>
        <dbReference type="Rhea" id="RHEA-COMP:17340"/>
        <dbReference type="ChEBI" id="CHEBI:33019"/>
        <dbReference type="ChEBI" id="CHEBI:61560"/>
        <dbReference type="ChEBI" id="CHEBI:173112"/>
        <dbReference type="EC" id="2.7.7.7"/>
    </reaction>
</comment>
<dbReference type="Proteomes" id="UP000185502">
    <property type="component" value="Chromosome"/>
</dbReference>
<dbReference type="InterPro" id="IPR029060">
    <property type="entry name" value="PIN-like_dom_sf"/>
</dbReference>
<evidence type="ECO:0000256" key="12">
    <source>
        <dbReference type="ARBA" id="ARBA00023125"/>
    </source>
</evidence>
<dbReference type="InterPro" id="IPR036397">
    <property type="entry name" value="RNaseH_sf"/>
</dbReference>
<dbReference type="InterPro" id="IPR013520">
    <property type="entry name" value="Ribonucl_H"/>
</dbReference>
<evidence type="ECO:0000313" key="21">
    <source>
        <dbReference type="EMBL" id="APR64993.1"/>
    </source>
</evidence>
<keyword evidence="7" id="KW-0540">Nuclease</keyword>
<dbReference type="Gene3D" id="1.20.1060.10">
    <property type="entry name" value="Taq DNA Polymerase, Chain T, domain 4"/>
    <property type="match status" value="1"/>
</dbReference>
<dbReference type="CDD" id="cd09898">
    <property type="entry name" value="H3TH_53EXO"/>
    <property type="match status" value="1"/>
</dbReference>
<dbReference type="SMART" id="SM00279">
    <property type="entry name" value="HhH2"/>
    <property type="match status" value="1"/>
</dbReference>
<dbReference type="InterPro" id="IPR002298">
    <property type="entry name" value="DNA_polymerase_A"/>
</dbReference>
<evidence type="ECO:0000259" key="18">
    <source>
        <dbReference type="SMART" id="SM00475"/>
    </source>
</evidence>
<keyword evidence="11 16" id="KW-0239">DNA-directed DNA polymerase</keyword>
<feature type="domain" description="DNA-directed DNA polymerase family A palm" evidence="20">
    <location>
        <begin position="679"/>
        <end position="885"/>
    </location>
</feature>
<dbReference type="PANTHER" id="PTHR10133">
    <property type="entry name" value="DNA POLYMERASE I"/>
    <property type="match status" value="1"/>
</dbReference>
<evidence type="ECO:0000256" key="4">
    <source>
        <dbReference type="ARBA" id="ARBA00022679"/>
    </source>
</evidence>
<dbReference type="InterPro" id="IPR002562">
    <property type="entry name" value="3'-5'_exonuclease_dom"/>
</dbReference>
<keyword evidence="8 16" id="KW-0227">DNA damage</keyword>
<organism evidence="21 22">
    <name type="scientific">Borrelia anserina Es</name>
    <dbReference type="NCBI Taxonomy" id="1365188"/>
    <lineage>
        <taxon>Bacteria</taxon>
        <taxon>Pseudomonadati</taxon>
        <taxon>Spirochaetota</taxon>
        <taxon>Spirochaetia</taxon>
        <taxon>Spirochaetales</taxon>
        <taxon>Borreliaceae</taxon>
        <taxon>Borrelia</taxon>
    </lineage>
</organism>
<dbReference type="InterPro" id="IPR020045">
    <property type="entry name" value="DNA_polI_H3TH"/>
</dbReference>
<dbReference type="SMART" id="SM00475">
    <property type="entry name" value="53EXOc"/>
    <property type="match status" value="1"/>
</dbReference>
<dbReference type="InterPro" id="IPR020046">
    <property type="entry name" value="5-3_exonucl_a-hlix_arch_N"/>
</dbReference>
<dbReference type="SMART" id="SM00479">
    <property type="entry name" value="EXOIII"/>
    <property type="match status" value="1"/>
</dbReference>
<name>A0ABM6FUN0_BORAN</name>
<keyword evidence="22" id="KW-1185">Reference proteome</keyword>
<keyword evidence="5 16" id="KW-0548">Nucleotidyltransferase</keyword>
<dbReference type="PANTHER" id="PTHR10133:SF27">
    <property type="entry name" value="DNA POLYMERASE NU"/>
    <property type="match status" value="1"/>
</dbReference>
<dbReference type="RefSeq" id="WP_025419719.1">
    <property type="nucleotide sequence ID" value="NZ_CP013704.1"/>
</dbReference>
<evidence type="ECO:0000256" key="3">
    <source>
        <dbReference type="ARBA" id="ARBA00020311"/>
    </source>
</evidence>
<gene>
    <name evidence="16" type="primary">polA</name>
    <name evidence="21" type="ORF">N187_02695</name>
</gene>
<dbReference type="CDD" id="cd06139">
    <property type="entry name" value="DNA_polA_I_Ecoli_like_exo"/>
    <property type="match status" value="1"/>
</dbReference>
<proteinExistence type="inferred from homology"/>
<evidence type="ECO:0000256" key="9">
    <source>
        <dbReference type="ARBA" id="ARBA00022801"/>
    </source>
</evidence>
<dbReference type="InterPro" id="IPR019760">
    <property type="entry name" value="DNA-dir_DNA_pol_A_CS"/>
</dbReference>
<evidence type="ECO:0000256" key="13">
    <source>
        <dbReference type="ARBA" id="ARBA00023204"/>
    </source>
</evidence>
<evidence type="ECO:0000256" key="10">
    <source>
        <dbReference type="ARBA" id="ARBA00022839"/>
    </source>
</evidence>
<sequence length="922" mass="107475">MKKIYLIDALNIIFRNYHVMKNNPLTNSKGQNVNAFIGFFKTLFFIIKEKNPENLIVTFDSETQTFRQKKYPSYKATRDNPPDNLIPQIHWIKEGLIKANIPMFEIKGYEADDLIASFSKKAESNNYLTYIISPDKDLLQLMSNTTKILKIENSNFVEIDNDYVMKKFGINTSQIKDYLSIVGDRSDNIPGIKGIGEKGAAKLLNEFQTLNGIYKNLDSINNKYKEILIREEKNAFLSYELISLIEDLELPTLEKFKLENLKEDIFSLFEEHSATTLIKSYKAILKKRYVTINQKQKSIFETNMTKLNQTSTKTLQTTTSYSNTLKTIQEESIKYETILQKDQLDLLIEKLKKASYVAIDTETTSINIYEAQIIGISVSFKEFEGYYIPIENKEKNSIEKEYIIQKFNEFFKTKPKLIGQNYKFDYKILKKHGFNAIFPYFDTMIAAYIINPNTRVSLDFLAEKYLMHKNIKYEEIVANGTLKDIPLEIVSNYSAEDADITFRLFKILKKKLKEDNLESLMTDIELPFSNVITEMEENGIYLDKDYLKKYAKELDKELKLIENEIIKSIGIEFNLNSPKQLHTILFEKLNLVIPKNTKQDSTDIKVLETIKDQHEAIPKLIQYRQLSKLKNTYTDNLIEFINEKTNKIHTNFIQTRTSTGRISSTEPNLQNIPIKDEKGRRIREAFKPEEGNIFISADYAQIELVILAHLSEDESLIEAFQNKKDIHIKTASQLFKVDEEKVTPSMRRTAKSINFGIIYRMSAFRLSQELSIKREEAQKFINSYFNLYSKIKTFIQNQIEFVRKNGYSETLLKRRRYIKEINSQNYVERSGAERIAINSTIQGSASDIMKIAMIKVHNEFKSKNLKSKILLQVHDEMLIESPKQECEEAKKIIKEMMENSYPLKLPLRTNIETGKSWGEIHR</sequence>